<dbReference type="InterPro" id="IPR043129">
    <property type="entry name" value="ATPase_NBD"/>
</dbReference>
<evidence type="ECO:0000256" key="2">
    <source>
        <dbReference type="ARBA" id="ARBA00022490"/>
    </source>
</evidence>
<dbReference type="GO" id="GO:0005524">
    <property type="term" value="F:ATP binding"/>
    <property type="evidence" value="ECO:0007669"/>
    <property type="project" value="UniProtKB-KW"/>
</dbReference>
<keyword evidence="4" id="KW-0067">ATP-binding</keyword>
<dbReference type="GO" id="GO:0005737">
    <property type="term" value="C:cytoplasm"/>
    <property type="evidence" value="ECO:0007669"/>
    <property type="project" value="UniProtKB-SubCell"/>
</dbReference>
<protein>
    <submittedName>
        <fullName evidence="5">Unannotated protein</fullName>
    </submittedName>
</protein>
<proteinExistence type="predicted"/>
<dbReference type="SUPFAM" id="SSF53067">
    <property type="entry name" value="Actin-like ATPase domain"/>
    <property type="match status" value="1"/>
</dbReference>
<comment type="subcellular location">
    <subcellularLocation>
        <location evidence="1">Cytoplasm</location>
    </subcellularLocation>
</comment>
<name>A0A6J6UCK1_9ZZZZ</name>
<reference evidence="5" key="1">
    <citation type="submission" date="2020-05" db="EMBL/GenBank/DDBJ databases">
        <authorList>
            <person name="Chiriac C."/>
            <person name="Salcher M."/>
            <person name="Ghai R."/>
            <person name="Kavagutti S V."/>
        </authorList>
    </citation>
    <scope>NUCLEOTIDE SEQUENCE</scope>
</reference>
<accession>A0A6J6UCK1</accession>
<dbReference type="Pfam" id="PF06723">
    <property type="entry name" value="MreB_Mbl"/>
    <property type="match status" value="1"/>
</dbReference>
<keyword evidence="2" id="KW-0963">Cytoplasm</keyword>
<dbReference type="AlphaFoldDB" id="A0A6J6UCK1"/>
<dbReference type="PANTHER" id="PTHR42749">
    <property type="entry name" value="CELL SHAPE-DETERMINING PROTEIN MREB"/>
    <property type="match status" value="1"/>
</dbReference>
<sequence length="77" mass="8172">MTLDKTPPELAADIMERGIMLAGGGALLTGIDRRIEHETGMPVNIAPDPLHAVVLGSGQSLEEFDALKDALFTTGER</sequence>
<evidence type="ECO:0000256" key="1">
    <source>
        <dbReference type="ARBA" id="ARBA00004496"/>
    </source>
</evidence>
<evidence type="ECO:0000256" key="3">
    <source>
        <dbReference type="ARBA" id="ARBA00022741"/>
    </source>
</evidence>
<dbReference type="Gene3D" id="3.30.420.40">
    <property type="match status" value="1"/>
</dbReference>
<dbReference type="EMBL" id="CAEZYR010000090">
    <property type="protein sequence ID" value="CAB4757296.1"/>
    <property type="molecule type" value="Genomic_DNA"/>
</dbReference>
<evidence type="ECO:0000256" key="4">
    <source>
        <dbReference type="ARBA" id="ARBA00022840"/>
    </source>
</evidence>
<organism evidence="5">
    <name type="scientific">freshwater metagenome</name>
    <dbReference type="NCBI Taxonomy" id="449393"/>
    <lineage>
        <taxon>unclassified sequences</taxon>
        <taxon>metagenomes</taxon>
        <taxon>ecological metagenomes</taxon>
    </lineage>
</organism>
<gene>
    <name evidence="5" type="ORF">UFOPK2754_02185</name>
</gene>
<evidence type="ECO:0000313" key="5">
    <source>
        <dbReference type="EMBL" id="CAB4757296.1"/>
    </source>
</evidence>
<keyword evidence="3" id="KW-0547">Nucleotide-binding</keyword>
<dbReference type="PANTHER" id="PTHR42749:SF1">
    <property type="entry name" value="CELL SHAPE-DETERMINING PROTEIN MREB"/>
    <property type="match status" value="1"/>
</dbReference>
<dbReference type="InterPro" id="IPR056546">
    <property type="entry name" value="MreB_MamK-like"/>
</dbReference>